<reference evidence="12" key="1">
    <citation type="submission" date="2021-12" db="EMBL/GenBank/DDBJ databases">
        <authorList>
            <person name="King R."/>
        </authorList>
    </citation>
    <scope>NUCLEOTIDE SEQUENCE</scope>
</reference>
<evidence type="ECO:0000313" key="13">
    <source>
        <dbReference type="Proteomes" id="UP001154078"/>
    </source>
</evidence>
<feature type="transmembrane region" description="Helical" evidence="11">
    <location>
        <begin position="7"/>
        <end position="25"/>
    </location>
</feature>
<dbReference type="Proteomes" id="UP001154078">
    <property type="component" value="Chromosome 9"/>
</dbReference>
<evidence type="ECO:0000313" key="12">
    <source>
        <dbReference type="EMBL" id="CAH0563559.1"/>
    </source>
</evidence>
<evidence type="ECO:0000256" key="5">
    <source>
        <dbReference type="ARBA" id="ARBA00022692"/>
    </source>
</evidence>
<dbReference type="AlphaFoldDB" id="A0A9P0BIK1"/>
<evidence type="ECO:0000256" key="10">
    <source>
        <dbReference type="ARBA" id="ARBA00093678"/>
    </source>
</evidence>
<dbReference type="PANTHER" id="PTHR13906">
    <property type="entry name" value="PORCUPINE"/>
    <property type="match status" value="1"/>
</dbReference>
<dbReference type="GO" id="GO:0030258">
    <property type="term" value="P:lipid modification"/>
    <property type="evidence" value="ECO:0007669"/>
    <property type="project" value="TreeGrafter"/>
</dbReference>
<comment type="pathway">
    <text evidence="2">Lipid metabolism; phospholipid metabolism.</text>
</comment>
<dbReference type="OrthoDB" id="7663182at2759"/>
<dbReference type="PANTHER" id="PTHR13906:SF16">
    <property type="entry name" value="LYSOPHOSPHOLIPID ACYLTRANSFERASE 7"/>
    <property type="match status" value="1"/>
</dbReference>
<dbReference type="GO" id="GO:0044233">
    <property type="term" value="C:mitochondria-associated endoplasmic reticulum membrane contact site"/>
    <property type="evidence" value="ECO:0007669"/>
    <property type="project" value="TreeGrafter"/>
</dbReference>
<evidence type="ECO:0000256" key="8">
    <source>
        <dbReference type="ARBA" id="ARBA00023315"/>
    </source>
</evidence>
<evidence type="ECO:0000256" key="2">
    <source>
        <dbReference type="ARBA" id="ARBA00005074"/>
    </source>
</evidence>
<gene>
    <name evidence="12" type="ORF">MELIAE_LOCUS12352</name>
</gene>
<feature type="transmembrane region" description="Helical" evidence="11">
    <location>
        <begin position="73"/>
        <end position="92"/>
    </location>
</feature>
<feature type="transmembrane region" description="Helical" evidence="11">
    <location>
        <begin position="37"/>
        <end position="66"/>
    </location>
</feature>
<dbReference type="GO" id="GO:0071617">
    <property type="term" value="F:lysophospholipid acyltransferase activity"/>
    <property type="evidence" value="ECO:0007669"/>
    <property type="project" value="TreeGrafter"/>
</dbReference>
<comment type="pathway">
    <text evidence="9">Phospholipid metabolism.</text>
</comment>
<dbReference type="GO" id="GO:0006661">
    <property type="term" value="P:phosphatidylinositol biosynthetic process"/>
    <property type="evidence" value="ECO:0007669"/>
    <property type="project" value="TreeGrafter"/>
</dbReference>
<evidence type="ECO:0000256" key="1">
    <source>
        <dbReference type="ARBA" id="ARBA00004141"/>
    </source>
</evidence>
<proteinExistence type="inferred from homology"/>
<feature type="transmembrane region" description="Helical" evidence="11">
    <location>
        <begin position="436"/>
        <end position="455"/>
    </location>
</feature>
<evidence type="ECO:0000256" key="7">
    <source>
        <dbReference type="ARBA" id="ARBA00023136"/>
    </source>
</evidence>
<dbReference type="InterPro" id="IPR004299">
    <property type="entry name" value="MBOAT_fam"/>
</dbReference>
<sequence length="472" mass="55469">MNLDDVIYLGLLLSTIVFGCFYRKINDPNLKKNVGSLVGLLVILSVSGVHILHPLLSTVIAAQIILHVSKKKCHIATFVFCFLYLFFFRTTVHFGVPYPPAHTNLIQMILTLKLVGLSLEVSSSHENKKRKDSSSKSEEEKYEEKHNDIDNLKFIDILHYSFNYVGILTGPYYRYRTFVDSIEKPYIKYDNWKDNLIEKLKYVPIFAIFFLVASHYWPLSYALSDEFYNERSWLYRYWYIWPNFFIFRMRIYIGLLLSESACVTAGLGLYPAITQPKSGHGPSQQFKCLVESKTPKELESLEYNYKTIYNINPYGSDFCVTYREGMKHWNICVQYWLAVNVYKKFPFKKLRTIATLMISAVWHGVWTGYYVCIGTVPFGLMVEDIWVQLLLKDHQGTALKRNEWFVWFYKMKVFSYQAIAFHLLEINKIIKYFNSIYHVGLIIHLFWYVVGLQLLKAKKSKEQKITKEQKGE</sequence>
<keyword evidence="5 11" id="KW-0812">Transmembrane</keyword>
<dbReference type="EMBL" id="OV121140">
    <property type="protein sequence ID" value="CAH0563559.1"/>
    <property type="molecule type" value="Genomic_DNA"/>
</dbReference>
<name>A0A9P0BIK1_BRAAE</name>
<feature type="transmembrane region" description="Helical" evidence="11">
    <location>
        <begin position="353"/>
        <end position="380"/>
    </location>
</feature>
<protein>
    <recommendedName>
        <fullName evidence="10">Lysophospholipid acyltransferase 7</fullName>
    </recommendedName>
</protein>
<evidence type="ECO:0000256" key="4">
    <source>
        <dbReference type="ARBA" id="ARBA00022679"/>
    </source>
</evidence>
<organism evidence="12 13">
    <name type="scientific">Brassicogethes aeneus</name>
    <name type="common">Rape pollen beetle</name>
    <name type="synonym">Meligethes aeneus</name>
    <dbReference type="NCBI Taxonomy" id="1431903"/>
    <lineage>
        <taxon>Eukaryota</taxon>
        <taxon>Metazoa</taxon>
        <taxon>Ecdysozoa</taxon>
        <taxon>Arthropoda</taxon>
        <taxon>Hexapoda</taxon>
        <taxon>Insecta</taxon>
        <taxon>Pterygota</taxon>
        <taxon>Neoptera</taxon>
        <taxon>Endopterygota</taxon>
        <taxon>Coleoptera</taxon>
        <taxon>Polyphaga</taxon>
        <taxon>Cucujiformia</taxon>
        <taxon>Nitidulidae</taxon>
        <taxon>Meligethinae</taxon>
        <taxon>Brassicogethes</taxon>
    </lineage>
</organism>
<keyword evidence="13" id="KW-1185">Reference proteome</keyword>
<dbReference type="Pfam" id="PF03062">
    <property type="entry name" value="MBOAT"/>
    <property type="match status" value="1"/>
</dbReference>
<evidence type="ECO:0000256" key="9">
    <source>
        <dbReference type="ARBA" id="ARBA00025707"/>
    </source>
</evidence>
<dbReference type="InterPro" id="IPR049941">
    <property type="entry name" value="LPLAT_7/PORCN-like"/>
</dbReference>
<keyword evidence="8" id="KW-0012">Acyltransferase</keyword>
<dbReference type="GO" id="GO:0016020">
    <property type="term" value="C:membrane"/>
    <property type="evidence" value="ECO:0007669"/>
    <property type="project" value="UniProtKB-SubCell"/>
</dbReference>
<evidence type="ECO:0000256" key="3">
    <source>
        <dbReference type="ARBA" id="ARBA00010323"/>
    </source>
</evidence>
<keyword evidence="6 11" id="KW-1133">Transmembrane helix</keyword>
<evidence type="ECO:0000256" key="6">
    <source>
        <dbReference type="ARBA" id="ARBA00022989"/>
    </source>
</evidence>
<keyword evidence="4" id="KW-0808">Transferase</keyword>
<evidence type="ECO:0000256" key="11">
    <source>
        <dbReference type="SAM" id="Phobius"/>
    </source>
</evidence>
<keyword evidence="7 11" id="KW-0472">Membrane</keyword>
<comment type="subcellular location">
    <subcellularLocation>
        <location evidence="1">Membrane</location>
        <topology evidence="1">Multi-pass membrane protein</topology>
    </subcellularLocation>
</comment>
<accession>A0A9P0BIK1</accession>
<feature type="transmembrane region" description="Helical" evidence="11">
    <location>
        <begin position="200"/>
        <end position="217"/>
    </location>
</feature>
<comment type="similarity">
    <text evidence="3">Belongs to the membrane-bound acyltransferase family.</text>
</comment>